<gene>
    <name evidence="1" type="ORF">Tci_028855</name>
</gene>
<evidence type="ECO:0000313" key="1">
    <source>
        <dbReference type="EMBL" id="GEU56877.1"/>
    </source>
</evidence>
<protein>
    <recommendedName>
        <fullName evidence="2">Retrovirus-related Pol polyprotein from transposon TNT 1-94</fullName>
    </recommendedName>
</protein>
<comment type="caution">
    <text evidence="1">The sequence shown here is derived from an EMBL/GenBank/DDBJ whole genome shotgun (WGS) entry which is preliminary data.</text>
</comment>
<organism evidence="1">
    <name type="scientific">Tanacetum cinerariifolium</name>
    <name type="common">Dalmatian daisy</name>
    <name type="synonym">Chrysanthemum cinerariifolium</name>
    <dbReference type="NCBI Taxonomy" id="118510"/>
    <lineage>
        <taxon>Eukaryota</taxon>
        <taxon>Viridiplantae</taxon>
        <taxon>Streptophyta</taxon>
        <taxon>Embryophyta</taxon>
        <taxon>Tracheophyta</taxon>
        <taxon>Spermatophyta</taxon>
        <taxon>Magnoliopsida</taxon>
        <taxon>eudicotyledons</taxon>
        <taxon>Gunneridae</taxon>
        <taxon>Pentapetalae</taxon>
        <taxon>asterids</taxon>
        <taxon>campanulids</taxon>
        <taxon>Asterales</taxon>
        <taxon>Asteraceae</taxon>
        <taxon>Asteroideae</taxon>
        <taxon>Anthemideae</taxon>
        <taxon>Anthemidinae</taxon>
        <taxon>Tanacetum</taxon>
    </lineage>
</organism>
<reference evidence="1" key="1">
    <citation type="journal article" date="2019" name="Sci. Rep.">
        <title>Draft genome of Tanacetum cinerariifolium, the natural source of mosquito coil.</title>
        <authorList>
            <person name="Yamashiro T."/>
            <person name="Shiraishi A."/>
            <person name="Satake H."/>
            <person name="Nakayama K."/>
        </authorList>
    </citation>
    <scope>NUCLEOTIDE SEQUENCE</scope>
</reference>
<proteinExistence type="predicted"/>
<name>A0A6L2L7Q9_TANCI</name>
<accession>A0A6L2L7Q9</accession>
<evidence type="ECO:0008006" key="2">
    <source>
        <dbReference type="Google" id="ProtNLM"/>
    </source>
</evidence>
<sequence>MKSYATNVKHELRLTKEFEAKYNKVKAKLALIRSSVLASKSSMVKNKGLVAEAYEWNEEDVSSYDNEIVEVKVLMELANDKNTIVGKESAKNGEWVKILMKKKRIMRVDQLIEDPSSLGQKDLVFVISSADDRKVFILVTITDSLATKYDSTDESSVCSTPLPLLEKLAGAEPVFGPKTIKSILKSNSTFKVETLKGVTINKPTSPPAKGNKNVLGSKKNLALAGKLKNMKTEDGFLYLL</sequence>
<dbReference type="AlphaFoldDB" id="A0A6L2L7Q9"/>
<dbReference type="EMBL" id="BKCJ010003737">
    <property type="protein sequence ID" value="GEU56877.1"/>
    <property type="molecule type" value="Genomic_DNA"/>
</dbReference>